<gene>
    <name evidence="1" type="ORF">F5148DRAFT_1154157</name>
</gene>
<sequence>MLPPSLISHILGFLPFDCVTRASLVSKSWRDVIETDPVLWCKLLRSAELWFGGDSETAFVDALISRQRRKNRKDGCSRGGTRDPPLPNPYKVLFKSRHLTRTRWIDNPRPKHLSVPVHAAAAAAGAASSSSPSSSSIVTALLLSRGRIISASDGPSIDVHSPATGHLLRSLSGHKGGVWALATTGDTLVSGSTDRTVRVWDIPAGRCTHVFGGHTSTVRCLAIVKPEWVEVDVDPDDGDDGRGNVRMEKWPKRPLIVTGSRDRSLRVWHLPRPGDPDEANFDPEDGWVISQVDVDKNPYHKLHLEGHQQAVRALAARGRTLVSGSYDSTVRVWDIITGTCRWVLEGHSNKVYSVVLDSARRRVCSGSLDYTVRVWNLRTGECQYTLTGHASLVGLLGLSPSHLVSAGADATLRVWDPETGEPRHVLDAGTGAVNCFQHDEFKIVGASDGALKAWDVRSGATIRGSFFEDADGGRDVWHVLSEGRWCVAASSDRSSGATVLDVWDFGDGEPDDGWIGEPVGGIYDEDATDDEDEEGEVGGGGGGEGKEGEEGEEEEEEEDAVMVVSADARVTDPGQDGDEPPNGTDTANGGTSTSVDGADAEEEGFVIVGHVA</sequence>
<organism evidence="1 2">
    <name type="scientific">Russula earlei</name>
    <dbReference type="NCBI Taxonomy" id="71964"/>
    <lineage>
        <taxon>Eukaryota</taxon>
        <taxon>Fungi</taxon>
        <taxon>Dikarya</taxon>
        <taxon>Basidiomycota</taxon>
        <taxon>Agaricomycotina</taxon>
        <taxon>Agaricomycetes</taxon>
        <taxon>Russulales</taxon>
        <taxon>Russulaceae</taxon>
        <taxon>Russula</taxon>
    </lineage>
</organism>
<keyword evidence="2" id="KW-1185">Reference proteome</keyword>
<evidence type="ECO:0000313" key="2">
    <source>
        <dbReference type="Proteomes" id="UP001207468"/>
    </source>
</evidence>
<comment type="caution">
    <text evidence="1">The sequence shown here is derived from an EMBL/GenBank/DDBJ whole genome shotgun (WGS) entry which is preliminary data.</text>
</comment>
<proteinExistence type="predicted"/>
<dbReference type="Proteomes" id="UP001207468">
    <property type="component" value="Unassembled WGS sequence"/>
</dbReference>
<dbReference type="EMBL" id="JAGFNK010000811">
    <property type="protein sequence ID" value="KAI9439389.1"/>
    <property type="molecule type" value="Genomic_DNA"/>
</dbReference>
<accession>A0ACC0TS65</accession>
<evidence type="ECO:0000313" key="1">
    <source>
        <dbReference type="EMBL" id="KAI9439389.1"/>
    </source>
</evidence>
<protein>
    <submittedName>
        <fullName evidence="1">WD40 repeat-like protein</fullName>
    </submittedName>
</protein>
<reference evidence="1" key="1">
    <citation type="submission" date="2021-03" db="EMBL/GenBank/DDBJ databases">
        <title>Evolutionary priming and transition to the ectomycorrhizal habit in an iconic lineage of mushroom-forming fungi: is preadaptation a requirement?</title>
        <authorList>
            <consortium name="DOE Joint Genome Institute"/>
            <person name="Looney B.P."/>
            <person name="Miyauchi S."/>
            <person name="Morin E."/>
            <person name="Drula E."/>
            <person name="Courty P.E."/>
            <person name="Chicoki N."/>
            <person name="Fauchery L."/>
            <person name="Kohler A."/>
            <person name="Kuo A."/>
            <person name="LaButti K."/>
            <person name="Pangilinan J."/>
            <person name="Lipzen A."/>
            <person name="Riley R."/>
            <person name="Andreopoulos W."/>
            <person name="He G."/>
            <person name="Johnson J."/>
            <person name="Barry K.W."/>
            <person name="Grigoriev I.V."/>
            <person name="Nagy L."/>
            <person name="Hibbett D."/>
            <person name="Henrissat B."/>
            <person name="Matheny P.B."/>
            <person name="Labbe J."/>
            <person name="Martin A.F."/>
        </authorList>
    </citation>
    <scope>NUCLEOTIDE SEQUENCE</scope>
    <source>
        <strain evidence="1">BPL698</strain>
    </source>
</reference>
<name>A0ACC0TS65_9AGAM</name>